<evidence type="ECO:0000256" key="3">
    <source>
        <dbReference type="ARBA" id="ARBA00023203"/>
    </source>
</evidence>
<proteinExistence type="predicted"/>
<dbReference type="InterPro" id="IPR006652">
    <property type="entry name" value="Kelch_1"/>
</dbReference>
<comment type="caution">
    <text evidence="6">The sequence shown here is derived from an EMBL/GenBank/DDBJ whole genome shotgun (WGS) entry which is preliminary data.</text>
</comment>
<dbReference type="Pfam" id="PF00106">
    <property type="entry name" value="adh_short"/>
    <property type="match status" value="2"/>
</dbReference>
<dbReference type="Proteomes" id="UP000037510">
    <property type="component" value="Unassembled WGS sequence"/>
</dbReference>
<feature type="region of interest" description="Disordered" evidence="4">
    <location>
        <begin position="1"/>
        <end position="29"/>
    </location>
</feature>
<accession>A0A0L7KNF5</accession>
<dbReference type="InterPro" id="IPR002347">
    <property type="entry name" value="SDR_fam"/>
</dbReference>
<organism evidence="6 7">
    <name type="scientific">Operophtera brumata</name>
    <name type="common">Winter moth</name>
    <name type="synonym">Phalaena brumata</name>
    <dbReference type="NCBI Taxonomy" id="104452"/>
    <lineage>
        <taxon>Eukaryota</taxon>
        <taxon>Metazoa</taxon>
        <taxon>Ecdysozoa</taxon>
        <taxon>Arthropoda</taxon>
        <taxon>Hexapoda</taxon>
        <taxon>Insecta</taxon>
        <taxon>Pterygota</taxon>
        <taxon>Neoptera</taxon>
        <taxon>Endopterygota</taxon>
        <taxon>Lepidoptera</taxon>
        <taxon>Glossata</taxon>
        <taxon>Ditrysia</taxon>
        <taxon>Geometroidea</taxon>
        <taxon>Geometridae</taxon>
        <taxon>Larentiinae</taxon>
        <taxon>Operophtera</taxon>
    </lineage>
</organism>
<dbReference type="InterPro" id="IPR000210">
    <property type="entry name" value="BTB/POZ_dom"/>
</dbReference>
<dbReference type="FunFam" id="1.25.40.420:FF:000001">
    <property type="entry name" value="Kelch-like family member 12"/>
    <property type="match status" value="1"/>
</dbReference>
<evidence type="ECO:0000313" key="7">
    <source>
        <dbReference type="Proteomes" id="UP000037510"/>
    </source>
</evidence>
<feature type="non-terminal residue" evidence="6">
    <location>
        <position position="1021"/>
    </location>
</feature>
<feature type="compositionally biased region" description="Basic residues" evidence="4">
    <location>
        <begin position="1"/>
        <end position="12"/>
    </location>
</feature>
<sequence length="1021" mass="115465">MEFNTKHRKLSKTKNSVRTASSSKSRLSKKKIVTRKRKCVCLPENYSVVEFPAIWNELRQNGQLCDGTIVCRDMKSIHVHRAILSAVSPYFKAIFINSLKKGEPEETQIFVDVPSCYMSLILDYAYTGTCKVTADNVESLLPFADQFDVVGVIQLCCQYFLHELRPHNCLGIFRFAKYYFCGDLEKRGKLYIRQNFSRVLKECNEFKSLTHEEMEEVLRDDELNVRNEEVVFQAVKTWVEHDLESRRVYIPSLLSCVRFGHISYKYFKSNILQWTPVVEDEKCQEALYPAVVFLTLLDSRPGTEADLNEPLARPRVPFEILFAVGGWSAGSPTSFVETYDTRYIVIITLDKFQKCQEALYPAVVFLTLLDSRPGTEADLNEPLARPRIPFEILFAVGGWSAGSPTSFVETYDTRADRWFLSIHMDLTPRAYHGLCALNNLIYMIGGFDGSDHFNTVRCYDPVANTWQERACMYQARCYVSVVAHDGLIYALGGYNGRTRMASVERYYPDKNQWEMTTPMNKQRSDASAASLGGKIYIVGGFNGQEVLSSAEVFDSDTKQWNFIRSMISPRSGVSLIAYRECLYALGGFNGYSRLNTGEKFNPQRGGDWQEVTEMFSARSNFATVLLDDMIFWYDAAPMNLNRSALSACVLAGLPNARSFSYLTKAGEMGRNGCVPASHPLPTRSNRAIPGAAVSDRTLGRAASRKYFLNLTMELKGKVALITGAASGIGLAYSEELLKQGAKVSICDIDSELGEQVCDELSAKYGRKSVIFNRLDVTDYPQFEGKLLLCVLKESICDIDSESGEQVCDELSARFGRKSVNFNRLDVTDYPQFEGKLLLCVLKVSICDIDSELGEQVCDELSARYGCKSVNFNRLDVSICDIDSELGEQVCDELSAKYGRKSVNFNRLDVTDYPQFEEAFILTVDVFNRLDIVINNAGFMNDRLWELEVDVNVVFILTVDAFNRLDIVINNAGFKNDRLWELDVDVNVFILTVDVFNRLDIVINNAGFMNDRVWELEVDVNV</sequence>
<dbReference type="SMART" id="SM00612">
    <property type="entry name" value="Kelch"/>
    <property type="match status" value="5"/>
</dbReference>
<dbReference type="InterPro" id="IPR036291">
    <property type="entry name" value="NAD(P)-bd_dom_sf"/>
</dbReference>
<dbReference type="Pfam" id="PF00651">
    <property type="entry name" value="BTB"/>
    <property type="match status" value="1"/>
</dbReference>
<dbReference type="STRING" id="104452.A0A0L7KNF5"/>
<dbReference type="CDD" id="cd18450">
    <property type="entry name" value="BACK_KLHL10"/>
    <property type="match status" value="1"/>
</dbReference>
<dbReference type="Pfam" id="PF07707">
    <property type="entry name" value="BACK"/>
    <property type="match status" value="1"/>
</dbReference>
<keyword evidence="1" id="KW-0880">Kelch repeat</keyword>
<keyword evidence="7" id="KW-1185">Reference proteome</keyword>
<name>A0A0L7KNF5_OPEBR</name>
<dbReference type="SMART" id="SM00875">
    <property type="entry name" value="BACK"/>
    <property type="match status" value="1"/>
</dbReference>
<dbReference type="Gene3D" id="1.25.40.420">
    <property type="match status" value="1"/>
</dbReference>
<dbReference type="EMBL" id="JTDY01008346">
    <property type="protein sequence ID" value="KOB64611.1"/>
    <property type="molecule type" value="Genomic_DNA"/>
</dbReference>
<dbReference type="GO" id="GO:0003779">
    <property type="term" value="F:actin binding"/>
    <property type="evidence" value="ECO:0007669"/>
    <property type="project" value="UniProtKB-KW"/>
</dbReference>
<dbReference type="PANTHER" id="PTHR24412:SF172">
    <property type="entry name" value="KELCH-LIKE PROTEIN 10"/>
    <property type="match status" value="1"/>
</dbReference>
<reference evidence="6 7" key="1">
    <citation type="journal article" date="2015" name="Genome Biol. Evol.">
        <title>The genome of winter moth (Operophtera brumata) provides a genomic perspective on sexual dimorphism and phenology.</title>
        <authorList>
            <person name="Derks M.F."/>
            <person name="Smit S."/>
            <person name="Salis L."/>
            <person name="Schijlen E."/>
            <person name="Bossers A."/>
            <person name="Mateman C."/>
            <person name="Pijl A.S."/>
            <person name="de Ridder D."/>
            <person name="Groenen M.A."/>
            <person name="Visser M.E."/>
            <person name="Megens H.J."/>
        </authorList>
    </citation>
    <scope>NUCLEOTIDE SEQUENCE [LARGE SCALE GENOMIC DNA]</scope>
    <source>
        <strain evidence="6">WM2013NL</strain>
        <tissue evidence="6">Head and thorax</tissue>
    </source>
</reference>
<dbReference type="Pfam" id="PF01344">
    <property type="entry name" value="Kelch_1"/>
    <property type="match status" value="4"/>
</dbReference>
<keyword evidence="2" id="KW-0677">Repeat</keyword>
<dbReference type="Gene3D" id="2.120.10.80">
    <property type="entry name" value="Kelch-type beta propeller"/>
    <property type="match status" value="1"/>
</dbReference>
<dbReference type="SUPFAM" id="SSF54695">
    <property type="entry name" value="POZ domain"/>
    <property type="match status" value="1"/>
</dbReference>
<dbReference type="SUPFAM" id="SSF51735">
    <property type="entry name" value="NAD(P)-binding Rossmann-fold domains"/>
    <property type="match status" value="2"/>
</dbReference>
<gene>
    <name evidence="6" type="ORF">OBRU01_23978</name>
</gene>
<keyword evidence="3" id="KW-0009">Actin-binding</keyword>
<dbReference type="AlphaFoldDB" id="A0A0L7KNF5"/>
<dbReference type="PROSITE" id="PS50097">
    <property type="entry name" value="BTB"/>
    <property type="match status" value="1"/>
</dbReference>
<dbReference type="InterPro" id="IPR011705">
    <property type="entry name" value="BACK"/>
</dbReference>
<dbReference type="SUPFAM" id="SSF117281">
    <property type="entry name" value="Kelch motif"/>
    <property type="match status" value="1"/>
</dbReference>
<feature type="domain" description="BTB" evidence="5">
    <location>
        <begin position="65"/>
        <end position="134"/>
    </location>
</feature>
<dbReference type="PANTHER" id="PTHR24412">
    <property type="entry name" value="KELCH PROTEIN"/>
    <property type="match status" value="1"/>
</dbReference>
<evidence type="ECO:0000313" key="6">
    <source>
        <dbReference type="EMBL" id="KOB64611.1"/>
    </source>
</evidence>
<dbReference type="SMART" id="SM00225">
    <property type="entry name" value="BTB"/>
    <property type="match status" value="1"/>
</dbReference>
<dbReference type="InterPro" id="IPR011333">
    <property type="entry name" value="SKP1/BTB/POZ_sf"/>
</dbReference>
<protein>
    <submittedName>
        <fullName evidence="6">Putative kelch-like 10</fullName>
    </submittedName>
</protein>
<evidence type="ECO:0000259" key="5">
    <source>
        <dbReference type="PROSITE" id="PS50097"/>
    </source>
</evidence>
<evidence type="ECO:0000256" key="4">
    <source>
        <dbReference type="SAM" id="MobiDB-lite"/>
    </source>
</evidence>
<evidence type="ECO:0000256" key="1">
    <source>
        <dbReference type="ARBA" id="ARBA00022441"/>
    </source>
</evidence>
<dbReference type="Gene3D" id="3.30.710.10">
    <property type="entry name" value="Potassium Channel Kv1.1, Chain A"/>
    <property type="match status" value="1"/>
</dbReference>
<evidence type="ECO:0000256" key="2">
    <source>
        <dbReference type="ARBA" id="ARBA00022737"/>
    </source>
</evidence>
<dbReference type="InterPro" id="IPR015915">
    <property type="entry name" value="Kelch-typ_b-propeller"/>
</dbReference>
<dbReference type="Gene3D" id="3.40.50.720">
    <property type="entry name" value="NAD(P)-binding Rossmann-like Domain"/>
    <property type="match status" value="2"/>
</dbReference>